<evidence type="ECO:0000256" key="1">
    <source>
        <dbReference type="ARBA" id="ARBA00004651"/>
    </source>
</evidence>
<keyword evidence="5" id="KW-0552">Olfaction</keyword>
<evidence type="ECO:0000256" key="8">
    <source>
        <dbReference type="ARBA" id="ARBA00023170"/>
    </source>
</evidence>
<evidence type="ECO:0000256" key="4">
    <source>
        <dbReference type="ARBA" id="ARBA00022692"/>
    </source>
</evidence>
<dbReference type="Pfam" id="PF12248">
    <property type="entry name" value="Methyltransf_FA"/>
    <property type="match status" value="1"/>
</dbReference>
<dbReference type="Pfam" id="PF02949">
    <property type="entry name" value="7tm_6"/>
    <property type="match status" value="2"/>
</dbReference>
<feature type="transmembrane region" description="Helical" evidence="10">
    <location>
        <begin position="325"/>
        <end position="342"/>
    </location>
</feature>
<dbReference type="InterPro" id="IPR013783">
    <property type="entry name" value="Ig-like_fold"/>
</dbReference>
<keyword evidence="8" id="KW-0675">Receptor</keyword>
<evidence type="ECO:0000313" key="13">
    <source>
        <dbReference type="Proteomes" id="UP000826195"/>
    </source>
</evidence>
<dbReference type="SMART" id="SM00060">
    <property type="entry name" value="FN3"/>
    <property type="match status" value="3"/>
</dbReference>
<dbReference type="Proteomes" id="UP000826195">
    <property type="component" value="Unassembled WGS sequence"/>
</dbReference>
<dbReference type="SUPFAM" id="SSF49265">
    <property type="entry name" value="Fibronectin type III"/>
    <property type="match status" value="3"/>
</dbReference>
<dbReference type="PROSITE" id="PS50853">
    <property type="entry name" value="FN3"/>
    <property type="match status" value="1"/>
</dbReference>
<feature type="transmembrane region" description="Helical" evidence="10">
    <location>
        <begin position="362"/>
        <end position="382"/>
    </location>
</feature>
<name>A0AAV7HXP9_COTGL</name>
<protein>
    <recommendedName>
        <fullName evidence="11">Fibronectin type-III domain-containing protein</fullName>
    </recommendedName>
</protein>
<gene>
    <name evidence="12" type="ORF">KQX54_002204</name>
</gene>
<comment type="subcellular location">
    <subcellularLocation>
        <location evidence="1">Cell membrane</location>
        <topology evidence="1">Multi-pass membrane protein</topology>
    </subcellularLocation>
</comment>
<dbReference type="InterPro" id="IPR036116">
    <property type="entry name" value="FN3_sf"/>
</dbReference>
<evidence type="ECO:0000256" key="3">
    <source>
        <dbReference type="ARBA" id="ARBA00022606"/>
    </source>
</evidence>
<feature type="transmembrane region" description="Helical" evidence="10">
    <location>
        <begin position="66"/>
        <end position="86"/>
    </location>
</feature>
<keyword evidence="4 10" id="KW-0812">Transmembrane</keyword>
<feature type="transmembrane region" description="Helical" evidence="10">
    <location>
        <begin position="32"/>
        <end position="54"/>
    </location>
</feature>
<dbReference type="PANTHER" id="PTHR21137">
    <property type="entry name" value="ODORANT RECEPTOR"/>
    <property type="match status" value="1"/>
</dbReference>
<feature type="transmembrane region" description="Helical" evidence="10">
    <location>
        <begin position="1917"/>
        <end position="1939"/>
    </location>
</feature>
<dbReference type="EMBL" id="JAHXZJ010002609">
    <property type="protein sequence ID" value="KAH0539213.1"/>
    <property type="molecule type" value="Genomic_DNA"/>
</dbReference>
<sequence length="1985" mass="227606">MDYFDTKDWIFLKYPLYVCGVWPTQPFRIRALVCPLVFFCVLTLYIPEAINLIMVRNSFIQLSDGVPLFGIHTVIVFNYGCFISNFDKIKELLKKIQQDSTSDDLSEEELILLKRETSESNKIIRLYTGFLYCSALLFIFIIPAMPKILDMIHPLNESRPRIVLYYTEYFIRDEKYLAYIHIYEYIISPFPTIVVCAYDSLIVSSCQHACNMLYIVGYRFNNITATIEESNDKKCRTGSQILTKYITDHKAILRYIELYHDCFANTSLVVLILTVGTLCLAGIVGIKGTVGDMSLKIDYFDSKDWIFLKYPLYVCGIWPTQPFRIRALVCPLVFFSVLTIYIPEGINLIMVRNSFLKVSDCVPLFAIHTVIVFNYGCFILNFDKIKELLQQVHQQSTSDDLSAEEIVLLKRETYKANQLVKMHTGFLYCSAILFIFIIPAMPKILDMIHPLNESRSRLVVYYTEYFIRDEKYLTYLHIYEYVISPIPTIIACGYNALCVSSCQHACNMLYIVGHRFNNIVATIEESNNKNGRTGSQISTKYITDHKAVLRYIELYHDVFANTSLVVLVLTVIILCLTAIQCLIRMDEKAELFRFVLASAAVSFHTFLLSACGQKFIDYSESLYMMTDNSSDAVVLNEPFDRNTVRDKKYEEIFDFESYSNKSGNECEIEMDYSKCLSKWKNDSNWKILSSLEVPMGPVYDKRWERFQDYEKKKVIHSDTDFSFVTSEKNNVNFVFNSSENQNALVVSIRGSSNAQFLLCKSQNFRSDFCYWLIIGGWNNTITGIRKCQNGIPLEKPASGSNCSILRASKAKHFALDALEWRTFIITWNTETKTVNLYDSEELVLSYSDSANTLFNITRILYGNPDPLTPTLFRFHKYKYILSKKPDAILISPSLTINYANGFCIDILIGLCPNCELMVKLVDGNSSKKISKTFSSLPDVDGQTLKHGLPTWQYARFDVEDIKEYELPLFVQISTMVAGTEETGPYHWAIGNIRECPSEKSVRQLLLVNKINDELDEPNIVCQKFSYNRSEAVVVKSRAMASKPPSNAHSCKDSRIGVHCKIPCSQYFGENCPRVSKCDQFGCYCSQGRYGPRCDHECSSGNYGYECQKSCEYCIGYDSSQYYNKICNPYDGKCYKGCRELSMFFVPPYCNVGISPLIPTIDYVNETAARVSLSGVEQHEDIGLMIIFEIDPALGKEKGESILATEELMNDTMKKKYFATFTNLVSGQQYFVKTLYNIEHDNQHNLLESWKESFTTACNWDKKFEIEPNTTSLNLIRIHEEKDYVCPDEWYEVEVTMKTHNNDSVSIPLFHIPKKFPMLISNLNPYTHYNVCVSNFDVGFDNCQTVLTLEIEPSIIQNLRVREINVHDALIEWSPPLQPNGILEGYQLMISVVYYDGCQTQNLKTPENLLMSHIYLDISTGDSMSFRIQNLTSFVTYEVKVRAYNSKFGIEDNIIITTEELEIPTEIFDDLKLENDTILWKYPKDCSKVTGRIDGARLFLTGLSEHVQNYSTKEDVRGYSFMLSNRYTTGAEKYQVRIHVVHRLYGIQNETAYNELVFVTNPRPPPQVEDLEIIEVDQKKKTLTLRWREPKPPQNGEISYYSIKISLGYADTTHIVLVYPNETCQLWSDLICKTIDQPFGERQYIQVTGYNKGVERPGETTQIDYRRHETAPDAPKIISEQEIDNGVIELRWKHPSKTGGPLKKFLIIVKTLLTLLENQLILLNSTKVIEYPIFKYQLEYSTHLYLLPSTRYNISIKAATNLKQSKATNVTIFTKFTLAFEFEPRVKKNDDGLTFDVFIPPIVNNTFASSVSISVKGAPACENPAKPLFMFKKGLVLGYNETVWVAAAFSAFLSVNRSFTIGDNKTYNKFTNCLLRPDSKYVVLLTIYSPSFFTSQKSSMVVWESQPIYTDKIYTPHAYWSVPLIILIIIGGAGGIFYYVRIRQKKESIALQMNSVDTPIDNNSHVLTPVDTTDNTDLISVNSVFP</sequence>
<dbReference type="GO" id="GO:0004984">
    <property type="term" value="F:olfactory receptor activity"/>
    <property type="evidence" value="ECO:0007669"/>
    <property type="project" value="InterPro"/>
</dbReference>
<evidence type="ECO:0000313" key="12">
    <source>
        <dbReference type="EMBL" id="KAH0539213.1"/>
    </source>
</evidence>
<dbReference type="InterPro" id="IPR022041">
    <property type="entry name" value="Methyltransf_FA"/>
</dbReference>
<keyword evidence="13" id="KW-1185">Reference proteome</keyword>
<evidence type="ECO:0000256" key="2">
    <source>
        <dbReference type="ARBA" id="ARBA00022475"/>
    </source>
</evidence>
<evidence type="ECO:0000256" key="7">
    <source>
        <dbReference type="ARBA" id="ARBA00023136"/>
    </source>
</evidence>
<feature type="transmembrane region" description="Helical" evidence="10">
    <location>
        <begin position="558"/>
        <end position="579"/>
    </location>
</feature>
<accession>A0AAV7HXP9</accession>
<dbReference type="Gene3D" id="2.60.40.10">
    <property type="entry name" value="Immunoglobulins"/>
    <property type="match status" value="2"/>
</dbReference>
<evidence type="ECO:0000256" key="6">
    <source>
        <dbReference type="ARBA" id="ARBA00022989"/>
    </source>
</evidence>
<dbReference type="GO" id="GO:0007165">
    <property type="term" value="P:signal transduction"/>
    <property type="evidence" value="ECO:0007669"/>
    <property type="project" value="UniProtKB-KW"/>
</dbReference>
<feature type="transmembrane region" description="Helical" evidence="10">
    <location>
        <begin position="263"/>
        <end position="286"/>
    </location>
</feature>
<reference evidence="12 13" key="1">
    <citation type="journal article" date="2021" name="J. Hered.">
        <title>A chromosome-level genome assembly of the parasitoid wasp, Cotesia glomerata (Hymenoptera: Braconidae).</title>
        <authorList>
            <person name="Pinto B.J."/>
            <person name="Weis J.J."/>
            <person name="Gamble T."/>
            <person name="Ode P.J."/>
            <person name="Paul R."/>
            <person name="Zaspel J.M."/>
        </authorList>
    </citation>
    <scope>NUCLEOTIDE SEQUENCE [LARGE SCALE GENOMIC DNA]</scope>
    <source>
        <strain evidence="12">CgM1</strain>
    </source>
</reference>
<dbReference type="InterPro" id="IPR003961">
    <property type="entry name" value="FN3_dom"/>
</dbReference>
<evidence type="ECO:0000259" key="11">
    <source>
        <dbReference type="PROSITE" id="PS50853"/>
    </source>
</evidence>
<keyword evidence="6 10" id="KW-1133">Transmembrane helix</keyword>
<comment type="caution">
    <text evidence="12">The sequence shown here is derived from an EMBL/GenBank/DDBJ whole genome shotgun (WGS) entry which is preliminary data.</text>
</comment>
<proteinExistence type="predicted"/>
<dbReference type="Pfam" id="PF00041">
    <property type="entry name" value="fn3"/>
    <property type="match status" value="1"/>
</dbReference>
<keyword evidence="9" id="KW-0807">Transducer</keyword>
<dbReference type="CDD" id="cd00063">
    <property type="entry name" value="FN3"/>
    <property type="match status" value="2"/>
</dbReference>
<keyword evidence="3" id="KW-0716">Sensory transduction</keyword>
<organism evidence="12 13">
    <name type="scientific">Cotesia glomerata</name>
    <name type="common">Lepidopteran parasitic wasp</name>
    <name type="synonym">Apanteles glomeratus</name>
    <dbReference type="NCBI Taxonomy" id="32391"/>
    <lineage>
        <taxon>Eukaryota</taxon>
        <taxon>Metazoa</taxon>
        <taxon>Ecdysozoa</taxon>
        <taxon>Arthropoda</taxon>
        <taxon>Hexapoda</taxon>
        <taxon>Insecta</taxon>
        <taxon>Pterygota</taxon>
        <taxon>Neoptera</taxon>
        <taxon>Endopterygota</taxon>
        <taxon>Hymenoptera</taxon>
        <taxon>Apocrita</taxon>
        <taxon>Ichneumonoidea</taxon>
        <taxon>Braconidae</taxon>
        <taxon>Microgastrinae</taxon>
        <taxon>Cotesia</taxon>
    </lineage>
</organism>
<feature type="transmembrane region" description="Helical" evidence="10">
    <location>
        <begin position="124"/>
        <end position="145"/>
    </location>
</feature>
<keyword evidence="7 10" id="KW-0472">Membrane</keyword>
<feature type="transmembrane region" description="Helical" evidence="10">
    <location>
        <begin position="425"/>
        <end position="445"/>
    </location>
</feature>
<dbReference type="PANTHER" id="PTHR21137:SF35">
    <property type="entry name" value="ODORANT RECEPTOR 19A-RELATED"/>
    <property type="match status" value="1"/>
</dbReference>
<dbReference type="Gene3D" id="2.170.300.10">
    <property type="entry name" value="Tie2 ligand-binding domain superfamily"/>
    <property type="match status" value="1"/>
</dbReference>
<evidence type="ECO:0000256" key="9">
    <source>
        <dbReference type="ARBA" id="ARBA00023224"/>
    </source>
</evidence>
<dbReference type="GO" id="GO:0005886">
    <property type="term" value="C:plasma membrane"/>
    <property type="evidence" value="ECO:0007669"/>
    <property type="project" value="UniProtKB-SubCell"/>
</dbReference>
<evidence type="ECO:0000256" key="5">
    <source>
        <dbReference type="ARBA" id="ARBA00022725"/>
    </source>
</evidence>
<keyword evidence="2" id="KW-1003">Cell membrane</keyword>
<feature type="domain" description="Fibronectin type-III" evidence="11">
    <location>
        <begin position="1354"/>
        <end position="1460"/>
    </location>
</feature>
<dbReference type="InterPro" id="IPR004117">
    <property type="entry name" value="7tm6_olfct_rcpt"/>
</dbReference>
<evidence type="ECO:0000256" key="10">
    <source>
        <dbReference type="SAM" id="Phobius"/>
    </source>
</evidence>
<dbReference type="GO" id="GO:0005549">
    <property type="term" value="F:odorant binding"/>
    <property type="evidence" value="ECO:0007669"/>
    <property type="project" value="InterPro"/>
</dbReference>